<proteinExistence type="predicted"/>
<name>A0ABR2KD79_9EUKA</name>
<organism evidence="1 2">
    <name type="scientific">Tritrichomonas musculus</name>
    <dbReference type="NCBI Taxonomy" id="1915356"/>
    <lineage>
        <taxon>Eukaryota</taxon>
        <taxon>Metamonada</taxon>
        <taxon>Parabasalia</taxon>
        <taxon>Tritrichomonadida</taxon>
        <taxon>Tritrichomonadidae</taxon>
        <taxon>Tritrichomonas</taxon>
    </lineage>
</organism>
<gene>
    <name evidence="1" type="ORF">M9Y10_033833</name>
</gene>
<evidence type="ECO:0000313" key="2">
    <source>
        <dbReference type="Proteomes" id="UP001470230"/>
    </source>
</evidence>
<accession>A0ABR2KD79</accession>
<evidence type="ECO:0000313" key="1">
    <source>
        <dbReference type="EMBL" id="KAK8889089.1"/>
    </source>
</evidence>
<protein>
    <submittedName>
        <fullName evidence="1">Uncharacterized protein</fullName>
    </submittedName>
</protein>
<dbReference type="EMBL" id="JAPFFF010000005">
    <property type="protein sequence ID" value="KAK8889089.1"/>
    <property type="molecule type" value="Genomic_DNA"/>
</dbReference>
<sequence length="337" mass="40367">MGRNQDIATWEDIAGLCQNEKDVKLWIQMKKGWMNHKRYSNTNDINFIFDFYQNYYQCEKDLNKLNQYLSDQGMQNTDEEDELLPEIDDEVKYYLKIKNKSHQNLYIFIENNYNSFLRKYLNDAEDCETLEQYILKKYKNKGYSSDEARFLDNVGKMSIKYASDIENLQKMEEEAHTIIVDMGDGGVKWLVNESKRKNLNMKISKEVEKAFIDWRDNNKTSYLKFDNVAIMRQQLGGDQELITFLNELKKYKDEYLKYYNYIDLNPFFPPDSKATTNSKTVIVGVLQKIDQAKHKCEALARQYEAINRQYEQIWNDDGEREDKKWVCKPWQFNYQNP</sequence>
<keyword evidence="2" id="KW-1185">Reference proteome</keyword>
<dbReference type="Proteomes" id="UP001470230">
    <property type="component" value="Unassembled WGS sequence"/>
</dbReference>
<comment type="caution">
    <text evidence="1">The sequence shown here is derived from an EMBL/GenBank/DDBJ whole genome shotgun (WGS) entry which is preliminary data.</text>
</comment>
<reference evidence="1 2" key="1">
    <citation type="submission" date="2024-04" db="EMBL/GenBank/DDBJ databases">
        <title>Tritrichomonas musculus Genome.</title>
        <authorList>
            <person name="Alves-Ferreira E."/>
            <person name="Grigg M."/>
            <person name="Lorenzi H."/>
            <person name="Galac M."/>
        </authorList>
    </citation>
    <scope>NUCLEOTIDE SEQUENCE [LARGE SCALE GENOMIC DNA]</scope>
    <source>
        <strain evidence="1 2">EAF2021</strain>
    </source>
</reference>